<dbReference type="Pfam" id="PF04762">
    <property type="entry name" value="Beta-prop_ELP1_1st"/>
    <property type="match status" value="1"/>
</dbReference>
<evidence type="ECO:0000259" key="9">
    <source>
        <dbReference type="Pfam" id="PF23797"/>
    </source>
</evidence>
<dbReference type="Pfam" id="PF23797">
    <property type="entry name" value="Beta-prop_ELP1_2nd"/>
    <property type="match status" value="1"/>
</dbReference>
<dbReference type="InterPro" id="IPR056167">
    <property type="entry name" value="A-sol_ELP1"/>
</dbReference>
<feature type="domain" description="ELP1 alpha-solenoid" evidence="11">
    <location>
        <begin position="721"/>
        <end position="805"/>
    </location>
</feature>
<evidence type="ECO:0000259" key="10">
    <source>
        <dbReference type="Pfam" id="PF23878"/>
    </source>
</evidence>
<dbReference type="PANTHER" id="PTHR12747:SF0">
    <property type="entry name" value="ELONGATOR COMPLEX PROTEIN 1"/>
    <property type="match status" value="1"/>
</dbReference>
<dbReference type="EMBL" id="FO082047">
    <property type="protein sequence ID" value="CCE85556.1"/>
    <property type="molecule type" value="Genomic_DNA"/>
</dbReference>
<evidence type="ECO:0000259" key="8">
    <source>
        <dbReference type="Pfam" id="PF04762"/>
    </source>
</evidence>
<comment type="function">
    <text evidence="6">Component of the elongator complex which is required for multiple tRNA modifications, including mcm5U (5-methoxycarbonylmethyl uridine), mcm5s2U (5-methoxycarbonylmethyl-2-thiouridine), and ncm5U (5-carbamoylmethyl uridine). The elongator complex catalyzes formation of carboxymethyluridine in the wobble base at position 34 in tRNAs.</text>
</comment>
<dbReference type="UniPathway" id="UPA00988"/>
<gene>
    <name evidence="13" type="primary">Piso0_005162</name>
    <name evidence="13" type="ORF">GNLVRS01_PISO0M08966g</name>
</gene>
<proteinExistence type="inferred from homology"/>
<evidence type="ECO:0000256" key="5">
    <source>
        <dbReference type="ARBA" id="ARBA00029535"/>
    </source>
</evidence>
<dbReference type="InterPro" id="IPR036322">
    <property type="entry name" value="WD40_repeat_dom_sf"/>
</dbReference>
<dbReference type="PANTHER" id="PTHR12747">
    <property type="entry name" value="ELONGATOR COMPLEX PROTEIN 1"/>
    <property type="match status" value="1"/>
</dbReference>
<feature type="region of interest" description="Disordered" evidence="7">
    <location>
        <begin position="1209"/>
        <end position="1231"/>
    </location>
</feature>
<dbReference type="Pfam" id="PF23878">
    <property type="entry name" value="TPR_ELP1"/>
    <property type="match status" value="1"/>
</dbReference>
<evidence type="ECO:0000256" key="7">
    <source>
        <dbReference type="SAM" id="MobiDB-lite"/>
    </source>
</evidence>
<feature type="domain" description="ELP1 three-helical bundle" evidence="12">
    <location>
        <begin position="1123"/>
        <end position="1297"/>
    </location>
</feature>
<dbReference type="PIRSF" id="PIRSF017233">
    <property type="entry name" value="IKAP"/>
    <property type="match status" value="1"/>
</dbReference>
<organism evidence="13 14">
    <name type="scientific">Pichia sorbitophila (strain ATCC MYA-4447 / BCRC 22081 / CBS 7064 / NBRC 10061 / NRRL Y-12695)</name>
    <name type="common">Hybrid yeast</name>
    <dbReference type="NCBI Taxonomy" id="559304"/>
    <lineage>
        <taxon>Eukaryota</taxon>
        <taxon>Fungi</taxon>
        <taxon>Dikarya</taxon>
        <taxon>Ascomycota</taxon>
        <taxon>Saccharomycotina</taxon>
        <taxon>Pichiomycetes</taxon>
        <taxon>Debaryomycetaceae</taxon>
        <taxon>Millerozyma</taxon>
    </lineage>
</organism>
<dbReference type="GO" id="GO:0000049">
    <property type="term" value="F:tRNA binding"/>
    <property type="evidence" value="ECO:0007669"/>
    <property type="project" value="TreeGrafter"/>
</dbReference>
<dbReference type="InterPro" id="IPR056164">
    <property type="entry name" value="Beta-prop_ELP1_1st"/>
</dbReference>
<evidence type="ECO:0000259" key="12">
    <source>
        <dbReference type="Pfam" id="PF23936"/>
    </source>
</evidence>
<dbReference type="GO" id="GO:0033588">
    <property type="term" value="C:elongator holoenzyme complex"/>
    <property type="evidence" value="ECO:0007669"/>
    <property type="project" value="InterPro"/>
</dbReference>
<dbReference type="GO" id="GO:0005634">
    <property type="term" value="C:nucleus"/>
    <property type="evidence" value="ECO:0007669"/>
    <property type="project" value="UniProtKB-SubCell"/>
</dbReference>
<feature type="domain" description="ELP1 TPR" evidence="10">
    <location>
        <begin position="954"/>
        <end position="1112"/>
    </location>
</feature>
<dbReference type="GO" id="GO:0005829">
    <property type="term" value="C:cytosol"/>
    <property type="evidence" value="ECO:0007669"/>
    <property type="project" value="TreeGrafter"/>
</dbReference>
<dbReference type="STRING" id="559304.G8Y4D8"/>
<feature type="domain" description="ELP1 first N-terminal beta-propeller" evidence="8">
    <location>
        <begin position="1"/>
        <end position="388"/>
    </location>
</feature>
<dbReference type="InterPro" id="IPR056165">
    <property type="entry name" value="Beta-prop_ELP1_2nd"/>
</dbReference>
<dbReference type="Gene3D" id="2.130.10.10">
    <property type="entry name" value="YVTN repeat-like/Quinoprotein amine dehydrogenase"/>
    <property type="match status" value="1"/>
</dbReference>
<dbReference type="InterPro" id="IPR056169">
    <property type="entry name" value="HB_ELP1"/>
</dbReference>
<name>G8Y4D8_PICSO</name>
<protein>
    <recommendedName>
        <fullName evidence="5 6">Elongator complex protein 1</fullName>
    </recommendedName>
</protein>
<dbReference type="SUPFAM" id="SSF50978">
    <property type="entry name" value="WD40 repeat-like"/>
    <property type="match status" value="1"/>
</dbReference>
<evidence type="ECO:0000313" key="13">
    <source>
        <dbReference type="EMBL" id="CCE85556.1"/>
    </source>
</evidence>
<feature type="region of interest" description="Disordered" evidence="7">
    <location>
        <begin position="818"/>
        <end position="839"/>
    </location>
</feature>
<accession>G8Y4D8</accession>
<evidence type="ECO:0000256" key="3">
    <source>
        <dbReference type="ARBA" id="ARBA00022490"/>
    </source>
</evidence>
<keyword evidence="6" id="KW-0539">Nucleus</keyword>
<dbReference type="GO" id="GO:0002926">
    <property type="term" value="P:tRNA wobble base 5-methoxycarbonylmethyl-2-thiouridinylation"/>
    <property type="evidence" value="ECO:0007669"/>
    <property type="project" value="TreeGrafter"/>
</dbReference>
<evidence type="ECO:0000256" key="4">
    <source>
        <dbReference type="ARBA" id="ARBA00022694"/>
    </source>
</evidence>
<reference evidence="13 14" key="1">
    <citation type="journal article" date="2012" name="G3 (Bethesda)">
        <title>Pichia sorbitophila, an interspecies yeast hybrid reveals early steps of genome resolution following polyploidization.</title>
        <authorList>
            <person name="Leh Louis V."/>
            <person name="Despons L."/>
            <person name="Friedrich A."/>
            <person name="Martin T."/>
            <person name="Durrens P."/>
            <person name="Casaregola S."/>
            <person name="Neuveglise C."/>
            <person name="Fairhead C."/>
            <person name="Marck C."/>
            <person name="Cruz J.A."/>
            <person name="Straub M.L."/>
            <person name="Kugler V."/>
            <person name="Sacerdot C."/>
            <person name="Uzunov Z."/>
            <person name="Thierry A."/>
            <person name="Weiss S."/>
            <person name="Bleykasten C."/>
            <person name="De Montigny J."/>
            <person name="Jacques N."/>
            <person name="Jung P."/>
            <person name="Lemaire M."/>
            <person name="Mallet S."/>
            <person name="Morel G."/>
            <person name="Richard G.F."/>
            <person name="Sarkar A."/>
            <person name="Savel G."/>
            <person name="Schacherer J."/>
            <person name="Seret M.L."/>
            <person name="Talla E."/>
            <person name="Samson G."/>
            <person name="Jubin C."/>
            <person name="Poulain J."/>
            <person name="Vacherie B."/>
            <person name="Barbe V."/>
            <person name="Pelletier E."/>
            <person name="Sherman D.J."/>
            <person name="Westhof E."/>
            <person name="Weissenbach J."/>
            <person name="Baret P.V."/>
            <person name="Wincker P."/>
            <person name="Gaillardin C."/>
            <person name="Dujon B."/>
            <person name="Souciet J.L."/>
        </authorList>
    </citation>
    <scope>NUCLEOTIDE SEQUENCE [LARGE SCALE GENOMIC DNA]</scope>
    <source>
        <strain evidence="14">ATCC MYA-4447 / BCRC 22081 / CBS 7064 / NBRC 10061 / NRRL Y-12695</strain>
    </source>
</reference>
<comment type="pathway">
    <text evidence="1">tRNA modification; 5-methoxycarbonylmethyl-2-thiouridine-tRNA biosynthesis.</text>
</comment>
<dbReference type="SUPFAM" id="SSF69322">
    <property type="entry name" value="Tricorn protease domain 2"/>
    <property type="match status" value="1"/>
</dbReference>
<dbReference type="OrthoDB" id="40048at2759"/>
<evidence type="ECO:0000256" key="1">
    <source>
        <dbReference type="ARBA" id="ARBA00005043"/>
    </source>
</evidence>
<dbReference type="InParanoid" id="G8Y4D8"/>
<keyword evidence="3 6" id="KW-0963">Cytoplasm</keyword>
<dbReference type="FunCoup" id="G8Y4D8">
    <property type="interactions" value="1800"/>
</dbReference>
<evidence type="ECO:0000259" key="11">
    <source>
        <dbReference type="Pfam" id="PF23925"/>
    </source>
</evidence>
<dbReference type="Proteomes" id="UP000005222">
    <property type="component" value="Chromosome M"/>
</dbReference>
<feature type="domain" description="ELP1 alpha-solenoid" evidence="11">
    <location>
        <begin position="834"/>
        <end position="945"/>
    </location>
</feature>
<dbReference type="Pfam" id="PF23936">
    <property type="entry name" value="HB_ELP1"/>
    <property type="match status" value="1"/>
</dbReference>
<feature type="domain" description="ELP1 N-terminal second beta-propeller" evidence="9">
    <location>
        <begin position="427"/>
        <end position="697"/>
    </location>
</feature>
<comment type="subcellular location">
    <subcellularLocation>
        <location evidence="6">Cytoplasm</location>
    </subcellularLocation>
    <subcellularLocation>
        <location evidence="6">Nucleus</location>
    </subcellularLocation>
</comment>
<dbReference type="InterPro" id="IPR056166">
    <property type="entry name" value="TPR_ELP1"/>
</dbReference>
<sequence>MKSLVVLNKGLIQPESRTVPDLKIADAVFDVFTESISYAMTSQDLDAIEVQQVTKSGGIFLLASFSSSSGKLLSFSHFSDASQLVFVFENGDIITASYDPSQPDADSTIIEIVGSIDVGIQAAKWSVDEEILVLVTNDNKVVMLSRLFEPINEKTLNPDDIRISDSKHISVGWGKKETQFKGRGAKALEREKQALLHAGLDLQEDTPLRDPTVSEAERGVLSQNDTFNVNISWRGDCEYFSVSTVETVVVEDTQETFDRRVIRVFTRDGDLDSVSEPVDGLEYNLSWKPQGSLIASTQRHFDQDGDEVLDLVFYERNGLRHGQFDTRLNPAEEQVIDLQWSSDSEILAFHLKDRVQLWTTKNYHWYLKQEIWTNSPSDEVLFVRFHPEKPLHLMIGTTNSKLIVVDLATTIITGPTQSGLDTGTVMVTDGSIAKITPLSIANVPPPIAYRELDVGVNISDMAVNKYNDKFAVLSSKGSIHVAEMSINEMQLGKQINVTGAFECNTEGTSCSFAKQIAFLNGQVLVLVSDSRTASSLTLIDITNPAAPTKVDEIMLNSKVVLLKSTSNYDSVSFQCIDGTVHTLDSKGTSYQVCKFPQVCKDFQVAPVRTTEDESEVMIAFGLASNAKLYLNENQIATAVTSIQISESHLLFTTALSHIFFIHLKNCLESSEVEDLVGQFKESNDERKRLIERGSFIVSLIPSRYAVILEAPRGNLETIYPRIMVLGGVRESLSQMKYKEAFLACRTHRIDLDILHDFDPESFLQNVEVFVNQIEKVEYLDLFVSCLHEDNVAITKYRDTVTSDPVEATFSQMQIEAGSHEKDVTNHKNAKGNGSGNSGKNSKINKICDAILKVLLNEKYFEKYLQTIITAYACQKPPNLLDALRLIGTFSNNESIDQTITHLCFLSDPNKLYDCALELYDVKLTLTIAQHTQKDPKEYLPFLQNLYSQPPLRRQFLIDDYLKYYEKALVSLYHMGEDAYDEFDAYMMDHSLYKKALTIYKDDPNRSNSIMHMFAEHLHESQLYVDSALTYEYLQIFDLALENYVIGKRWKEAFAILHHSNYSEKLLTIGENLVNALAEEHKYSDAADIEYHFLKKTEHAVELYCKNYDFDNAILIACKENSKLLESVIDPQLNESFGTIAELLADCKGQMNSQLRRLRELRQKKQEEPHNFYGTSSELDTPDDVSIAQTETSVAPSFFTRYTGKTAGTAKTGVSRRTVKNKKREERKRAKGRKGTIYEEEYLIRSIGRLIERLNNTEKDAVRLLEGLLRRGMKEKAYMIQKNWQELITILKDSIDEVYSMNEKDRERIDDNGELYYIPVIEKPVIGEFPSKPMLDY</sequence>
<evidence type="ECO:0000256" key="6">
    <source>
        <dbReference type="PIRNR" id="PIRNR017233"/>
    </source>
</evidence>
<keyword evidence="14" id="KW-1185">Reference proteome</keyword>
<dbReference type="eggNOG" id="KOG1920">
    <property type="taxonomic scope" value="Eukaryota"/>
</dbReference>
<dbReference type="InterPro" id="IPR006849">
    <property type="entry name" value="Elp1"/>
</dbReference>
<dbReference type="Pfam" id="PF23925">
    <property type="entry name" value="A-sol_ELP1"/>
    <property type="match status" value="2"/>
</dbReference>
<evidence type="ECO:0000256" key="2">
    <source>
        <dbReference type="ARBA" id="ARBA00006086"/>
    </source>
</evidence>
<keyword evidence="4" id="KW-0819">tRNA processing</keyword>
<dbReference type="InterPro" id="IPR015943">
    <property type="entry name" value="WD40/YVTN_repeat-like_dom_sf"/>
</dbReference>
<evidence type="ECO:0000313" key="14">
    <source>
        <dbReference type="Proteomes" id="UP000005222"/>
    </source>
</evidence>
<comment type="similarity">
    <text evidence="2 6">Belongs to the ELP1/IKA1 family.</text>
</comment>
<dbReference type="HOGENOM" id="CLU_001477_0_0_1"/>
<dbReference type="OMA" id="MEEHIMA"/>